<keyword evidence="3" id="KW-1185">Reference proteome</keyword>
<protein>
    <submittedName>
        <fullName evidence="2">Aminoglycoside phosphotransferase family protein</fullName>
    </submittedName>
</protein>
<evidence type="ECO:0000313" key="2">
    <source>
        <dbReference type="EMBL" id="TVT37646.1"/>
    </source>
</evidence>
<dbReference type="InterPro" id="IPR050249">
    <property type="entry name" value="Pseudomonas-type_ThrB"/>
</dbReference>
<dbReference type="OrthoDB" id="526037at2"/>
<dbReference type="AlphaFoldDB" id="A0A558BMB3"/>
<accession>A0A558BMB3</accession>
<keyword evidence="2" id="KW-0808">Transferase</keyword>
<dbReference type="Pfam" id="PF01636">
    <property type="entry name" value="APH"/>
    <property type="match status" value="1"/>
</dbReference>
<dbReference type="InterPro" id="IPR011009">
    <property type="entry name" value="Kinase-like_dom_sf"/>
</dbReference>
<gene>
    <name evidence="2" type="ORF">FNT36_20955</name>
</gene>
<dbReference type="InterPro" id="IPR002575">
    <property type="entry name" value="Aminoglycoside_PTrfase"/>
</dbReference>
<evidence type="ECO:0000259" key="1">
    <source>
        <dbReference type="Pfam" id="PF01636"/>
    </source>
</evidence>
<dbReference type="RefSeq" id="WP_144851784.1">
    <property type="nucleotide sequence ID" value="NZ_VMRJ01000006.1"/>
</dbReference>
<dbReference type="PANTHER" id="PTHR21064">
    <property type="entry name" value="AMINOGLYCOSIDE PHOSPHOTRANSFERASE DOMAIN-CONTAINING PROTEIN-RELATED"/>
    <property type="match status" value="1"/>
</dbReference>
<organism evidence="2 3">
    <name type="scientific">Hymenobacter setariae</name>
    <dbReference type="NCBI Taxonomy" id="2594794"/>
    <lineage>
        <taxon>Bacteria</taxon>
        <taxon>Pseudomonadati</taxon>
        <taxon>Bacteroidota</taxon>
        <taxon>Cytophagia</taxon>
        <taxon>Cytophagales</taxon>
        <taxon>Hymenobacteraceae</taxon>
        <taxon>Hymenobacter</taxon>
    </lineage>
</organism>
<dbReference type="Proteomes" id="UP000317624">
    <property type="component" value="Unassembled WGS sequence"/>
</dbReference>
<dbReference type="GO" id="GO:0016740">
    <property type="term" value="F:transferase activity"/>
    <property type="evidence" value="ECO:0007669"/>
    <property type="project" value="UniProtKB-KW"/>
</dbReference>
<feature type="domain" description="Aminoglycoside phosphotransferase" evidence="1">
    <location>
        <begin position="20"/>
        <end position="254"/>
    </location>
</feature>
<comment type="caution">
    <text evidence="2">The sequence shown here is derived from an EMBL/GenBank/DDBJ whole genome shotgun (WGS) entry which is preliminary data.</text>
</comment>
<dbReference type="SUPFAM" id="SSF56112">
    <property type="entry name" value="Protein kinase-like (PK-like)"/>
    <property type="match status" value="1"/>
</dbReference>
<proteinExistence type="predicted"/>
<evidence type="ECO:0000313" key="3">
    <source>
        <dbReference type="Proteomes" id="UP000317624"/>
    </source>
</evidence>
<name>A0A558BMB3_9BACT</name>
<dbReference type="Gene3D" id="3.90.1200.10">
    <property type="match status" value="1"/>
</dbReference>
<dbReference type="EMBL" id="VMRJ01000006">
    <property type="protein sequence ID" value="TVT37646.1"/>
    <property type="molecule type" value="Genomic_DNA"/>
</dbReference>
<reference evidence="2 3" key="1">
    <citation type="submission" date="2019-07" db="EMBL/GenBank/DDBJ databases">
        <title>Hymenobacter sp. straun FUR1 Genome sequencing and assembly.</title>
        <authorList>
            <person name="Chhetri G."/>
        </authorList>
    </citation>
    <scope>NUCLEOTIDE SEQUENCE [LARGE SCALE GENOMIC DNA]</scope>
    <source>
        <strain evidence="2 3">Fur1</strain>
    </source>
</reference>
<sequence>MDLVAIARHFPACVEGELRITPITDGLINATYRVELLAGGQQFILQKINTAIFRNPAAVARNHSLVNELLAKTSYPRQLVRQLKTTVGNDLLTVDAQSAWRLLDFVTGAHTIHKANSPATAFEAAKTLGEFLFYLNQHSSAEPEETLPGFVDFAGRMRAYQAALGSASPTRRQQAAAAIHLVNKYLTLPDQWIAWQAADSLPRRIIHGDPKISNVLFDSNNQGLCVIDLDTVMSATLLYDFGDMARSYTNETVEDDAQATSVFDPDMYLAVKQGFSHHLGKLLAPIEAKNLDYAAQTVIFIQAVRFLTDYLNGDVYYATRHATHNLDRAQNQLRLLTELTHFLTI</sequence>
<dbReference type="PANTHER" id="PTHR21064:SF5">
    <property type="entry name" value="SLR1880 PROTEIN"/>
    <property type="match status" value="1"/>
</dbReference>